<dbReference type="EMBL" id="FNSC01000001">
    <property type="protein sequence ID" value="SED36532.1"/>
    <property type="molecule type" value="Genomic_DNA"/>
</dbReference>
<keyword evidence="2" id="KW-1185">Reference proteome</keyword>
<accession>A0A1H5A2L4</accession>
<dbReference type="PROSITE" id="PS51257">
    <property type="entry name" value="PROKAR_LIPOPROTEIN"/>
    <property type="match status" value="1"/>
</dbReference>
<gene>
    <name evidence="1" type="ORF">SAMN05421553_2528</name>
</gene>
<dbReference type="STRING" id="53406.SAMN05421553_2528"/>
<protein>
    <submittedName>
        <fullName evidence="1">Mu-like prophage I protein</fullName>
    </submittedName>
</protein>
<name>A0A1H5A2L4_PSEAG</name>
<proteinExistence type="predicted"/>
<sequence>MKKNAPTPTTAIAACTFEIQAAGAAIQLFPAGAFKARDGRPNDVATGHWLMDATIAAQVMAKAAARATDFVIDYEHQTLNSENNGLPAPAAGWVKGIGLEWRDGQGQFCTEPDWTAKASNYIESREYRYLSPVFTYDTRTGAVLELLHVGLTNYPALDGMESLPARAAARFTLADPAAPSTKENHGVDKAALIALLGLSSDASEEDIQTALTGLQADAGKVQELQTALAAAKNQAVDPAKFVAVAVVEELKADIVALKATQVGGEVETLVTAGLADGRLLPAQESWARELGKSNTAALKTYLEQPPAIAALKGQQTRERKVETPTTVDQLDAEAQAVCKAMGTDPADYLATLKA</sequence>
<dbReference type="RefSeq" id="WP_090381227.1">
    <property type="nucleotide sequence ID" value="NZ_FNSC01000001.1"/>
</dbReference>
<dbReference type="OrthoDB" id="2043985at2"/>
<reference evidence="2" key="1">
    <citation type="submission" date="2016-10" db="EMBL/GenBank/DDBJ databases">
        <authorList>
            <person name="Varghese N."/>
            <person name="Submissions S."/>
        </authorList>
    </citation>
    <scope>NUCLEOTIDE SEQUENCE [LARGE SCALE GENOMIC DNA]</scope>
    <source>
        <strain evidence="2">DSM 12111</strain>
    </source>
</reference>
<dbReference type="Proteomes" id="UP000242849">
    <property type="component" value="Unassembled WGS sequence"/>
</dbReference>
<evidence type="ECO:0000313" key="1">
    <source>
        <dbReference type="EMBL" id="SED36532.1"/>
    </source>
</evidence>
<dbReference type="InterPro" id="IPR012106">
    <property type="entry name" value="Phage_Mu_Gp1"/>
</dbReference>
<dbReference type="AlphaFoldDB" id="A0A1H5A2L4"/>
<organism evidence="1 2">
    <name type="scientific">Pseudomonas anguilliseptica</name>
    <dbReference type="NCBI Taxonomy" id="53406"/>
    <lineage>
        <taxon>Bacteria</taxon>
        <taxon>Pseudomonadati</taxon>
        <taxon>Pseudomonadota</taxon>
        <taxon>Gammaproteobacteria</taxon>
        <taxon>Pseudomonadales</taxon>
        <taxon>Pseudomonadaceae</taxon>
        <taxon>Pseudomonas</taxon>
    </lineage>
</organism>
<dbReference type="PIRSF" id="PIRSF016624">
    <property type="entry name" value="Mu_prophg_I"/>
    <property type="match status" value="1"/>
</dbReference>
<evidence type="ECO:0000313" key="2">
    <source>
        <dbReference type="Proteomes" id="UP000242849"/>
    </source>
</evidence>
<dbReference type="Pfam" id="PF10123">
    <property type="entry name" value="Mu-like_Pro"/>
    <property type="match status" value="1"/>
</dbReference>